<evidence type="ECO:0008006" key="6">
    <source>
        <dbReference type="Google" id="ProtNLM"/>
    </source>
</evidence>
<keyword evidence="1" id="KW-1133">Transmembrane helix</keyword>
<evidence type="ECO:0000313" key="4">
    <source>
        <dbReference type="Proteomes" id="UP000233534"/>
    </source>
</evidence>
<dbReference type="KEGG" id="hsc:HVS_02680"/>
<evidence type="ECO:0000313" key="3">
    <source>
        <dbReference type="EMBL" id="PQQ66568.1"/>
    </source>
</evidence>
<feature type="transmembrane region" description="Helical" evidence="1">
    <location>
        <begin position="61"/>
        <end position="78"/>
    </location>
</feature>
<evidence type="ECO:0000256" key="1">
    <source>
        <dbReference type="SAM" id="Phobius"/>
    </source>
</evidence>
<dbReference type="Proteomes" id="UP000233534">
    <property type="component" value="Chromosome"/>
</dbReference>
<dbReference type="Proteomes" id="UP000239720">
    <property type="component" value="Unassembled WGS sequence"/>
</dbReference>
<evidence type="ECO:0000313" key="5">
    <source>
        <dbReference type="Proteomes" id="UP000239720"/>
    </source>
</evidence>
<dbReference type="OrthoDB" id="2087129at2"/>
<keyword evidence="4" id="KW-1185">Reference proteome</keyword>
<feature type="transmembrane region" description="Helical" evidence="1">
    <location>
        <begin position="6"/>
        <end position="25"/>
    </location>
</feature>
<evidence type="ECO:0000313" key="2">
    <source>
        <dbReference type="EMBL" id="AUG56491.1"/>
    </source>
</evidence>
<proteinExistence type="predicted"/>
<reference evidence="2 4" key="1">
    <citation type="submission" date="2017-12" db="EMBL/GenBank/DDBJ databases">
        <title>Complete genome sequence of Herbivorax saccincola GGR1, a novel Cellulosome-producing hydrolytic bacterium in a thermophilic biogas plant, established by Illumina and Nanopore MinION sequencing.</title>
        <authorList>
            <person name="Pechtl A."/>
            <person name="Ruckert C."/>
            <person name="Koeck D.E."/>
            <person name="Maus I."/>
            <person name="Winkler A."/>
            <person name="Kalinowski J."/>
            <person name="Puhler A."/>
            <person name="Schwarz W.W."/>
            <person name="Zverlov V.V."/>
            <person name="Schluter A."/>
            <person name="Liebl W."/>
        </authorList>
    </citation>
    <scope>NUCLEOTIDE SEQUENCE [LARGE SCALE GENOMIC DNA]</scope>
    <source>
        <strain evidence="2">GGR1</strain>
        <strain evidence="4">SR1</strain>
    </source>
</reference>
<sequence length="79" mass="9128">MFLKILSIILLIPGFSCAIFSKFIVKKFNLHEKVECDFEHQMKEEEILEYKFNRAEVNTKITGLLLALPGVILVLIAFK</sequence>
<reference evidence="3 5" key="2">
    <citation type="journal article" date="2018" name="Syst. Appl. Microbiol.">
        <title>Characterization and high-quality draft genome sequence of Herbivorax saccincola A7, an anaerobic, alkaliphilic, thermophilic, cellulolytic, and xylanolytic bacterium.</title>
        <authorList>
            <person name="Aikawa S."/>
            <person name="Baramee S."/>
            <person name="Sermsathanaswadi J."/>
            <person name="Thianheng P."/>
            <person name="Tachaapaikoon C."/>
            <person name="Shikata A."/>
            <person name="Waeonukul R."/>
            <person name="Pason P."/>
            <person name="Ratanakhanokchai K."/>
            <person name="Kosugi A."/>
        </authorList>
    </citation>
    <scope>NUCLEOTIDE SEQUENCE [LARGE SCALE GENOMIC DNA]</scope>
    <source>
        <strain evidence="3 5">A7</strain>
    </source>
</reference>
<protein>
    <recommendedName>
        <fullName evidence="6">DUF3899 domain-containing protein</fullName>
    </recommendedName>
</protein>
<accession>A0A2K9EIZ8</accession>
<dbReference type="AlphaFoldDB" id="A0A2K9EIZ8"/>
<dbReference type="EMBL" id="CP025197">
    <property type="protein sequence ID" value="AUG56491.1"/>
    <property type="molecule type" value="Genomic_DNA"/>
</dbReference>
<dbReference type="EMBL" id="NEMB01000003">
    <property type="protein sequence ID" value="PQQ66568.1"/>
    <property type="molecule type" value="Genomic_DNA"/>
</dbReference>
<keyword evidence="1" id="KW-0472">Membrane</keyword>
<dbReference type="RefSeq" id="WP_101298941.1">
    <property type="nucleotide sequence ID" value="NZ_CP025197.1"/>
</dbReference>
<gene>
    <name evidence="3" type="ORF">B9R14_07280</name>
    <name evidence="2" type="ORF">HVS_02680</name>
</gene>
<name>A0A2K9EIZ8_9FIRM</name>
<organism evidence="2 4">
    <name type="scientific">Acetivibrio saccincola</name>
    <dbReference type="NCBI Taxonomy" id="1677857"/>
    <lineage>
        <taxon>Bacteria</taxon>
        <taxon>Bacillati</taxon>
        <taxon>Bacillota</taxon>
        <taxon>Clostridia</taxon>
        <taxon>Eubacteriales</taxon>
        <taxon>Oscillospiraceae</taxon>
        <taxon>Acetivibrio</taxon>
    </lineage>
</organism>
<keyword evidence="1" id="KW-0812">Transmembrane</keyword>